<dbReference type="HOGENOM" id="CLU_2955484_0_0_9"/>
<comment type="caution">
    <text evidence="1">The sequence shown here is derived from an EMBL/GenBank/DDBJ whole genome shotgun (WGS) entry which is preliminary data.</text>
</comment>
<evidence type="ECO:0000313" key="2">
    <source>
        <dbReference type="Proteomes" id="UP000003671"/>
    </source>
</evidence>
<sequence>MERIILEAYSKREMLEKIKRFYIDGIWKIGEGGTVYNTIDGKESHFHVEESNGVWRFGK</sequence>
<organism evidence="1 2">
    <name type="scientific">Mitsuokella multacida DSM 20544</name>
    <dbReference type="NCBI Taxonomy" id="500635"/>
    <lineage>
        <taxon>Bacteria</taxon>
        <taxon>Bacillati</taxon>
        <taxon>Bacillota</taxon>
        <taxon>Negativicutes</taxon>
        <taxon>Selenomonadales</taxon>
        <taxon>Selenomonadaceae</taxon>
        <taxon>Mitsuokella</taxon>
    </lineage>
</organism>
<dbReference type="Proteomes" id="UP000003671">
    <property type="component" value="Unassembled WGS sequence"/>
</dbReference>
<gene>
    <name evidence="1" type="ORF">MITSMUL_03118</name>
</gene>
<reference evidence="1" key="1">
    <citation type="submission" date="2009-09" db="EMBL/GenBank/DDBJ databases">
        <authorList>
            <person name="Weinstock G."/>
            <person name="Sodergren E."/>
            <person name="Clifton S."/>
            <person name="Fulton L."/>
            <person name="Fulton B."/>
            <person name="Courtney L."/>
            <person name="Fronick C."/>
            <person name="Harrison M."/>
            <person name="Strong C."/>
            <person name="Farmer C."/>
            <person name="Delahaunty K."/>
            <person name="Markovic C."/>
            <person name="Hall O."/>
            <person name="Minx P."/>
            <person name="Tomlinson C."/>
            <person name="Mitreva M."/>
            <person name="Nelson J."/>
            <person name="Hou S."/>
            <person name="Wollam A."/>
            <person name="Pepin K.H."/>
            <person name="Johnson M."/>
            <person name="Bhonagiri V."/>
            <person name="Nash W.E."/>
            <person name="Warren W."/>
            <person name="Chinwalla A."/>
            <person name="Mardis E.R."/>
            <person name="Wilson R.K."/>
        </authorList>
    </citation>
    <scope>NUCLEOTIDE SEQUENCE [LARGE SCALE GENOMIC DNA]</scope>
    <source>
        <strain evidence="1">DSM 20544</strain>
    </source>
</reference>
<proteinExistence type="predicted"/>
<dbReference type="AlphaFoldDB" id="C9KJC1"/>
<dbReference type="STRING" id="500635.MITSMUL_03118"/>
<name>C9KJC1_9FIRM</name>
<dbReference type="GeneID" id="93480342"/>
<protein>
    <submittedName>
        <fullName evidence="1">Uncharacterized protein</fullName>
    </submittedName>
</protein>
<dbReference type="RefSeq" id="WP_005838974.1">
    <property type="nucleotide sequence ID" value="NZ_GG697141.2"/>
</dbReference>
<dbReference type="EMBL" id="ABWK02000001">
    <property type="protein sequence ID" value="EEX69987.1"/>
    <property type="molecule type" value="Genomic_DNA"/>
</dbReference>
<accession>C9KJC1</accession>
<keyword evidence="2" id="KW-1185">Reference proteome</keyword>
<evidence type="ECO:0000313" key="1">
    <source>
        <dbReference type="EMBL" id="EEX69987.1"/>
    </source>
</evidence>